<evidence type="ECO:0000256" key="6">
    <source>
        <dbReference type="ARBA" id="ARBA00011245"/>
    </source>
</evidence>
<dbReference type="InterPro" id="IPR018109">
    <property type="entry name" value="Folylpolyglutamate_synth_CS"/>
</dbReference>
<evidence type="ECO:0000256" key="4">
    <source>
        <dbReference type="ARBA" id="ARBA00005150"/>
    </source>
</evidence>
<dbReference type="PROSITE" id="PS01011">
    <property type="entry name" value="FOLYLPOLYGLU_SYNT_1"/>
    <property type="match status" value="1"/>
</dbReference>
<protein>
    <recommendedName>
        <fullName evidence="7 18">Dihydrofolate synthase/folylpolyglutamate synthase</fullName>
    </recommendedName>
</protein>
<evidence type="ECO:0000259" key="19">
    <source>
        <dbReference type="Pfam" id="PF02875"/>
    </source>
</evidence>
<evidence type="ECO:0000256" key="1">
    <source>
        <dbReference type="ARBA" id="ARBA00001946"/>
    </source>
</evidence>
<dbReference type="InterPro" id="IPR013221">
    <property type="entry name" value="Mur_ligase_cen"/>
</dbReference>
<sequence length="465" mass="50440">MNRMLARWLRHRPVRKAKPDNTEGQGHQALPFCFSNRKLSTGIMETKRIPQATSPLAAWLSYLENLHSKTIDLGLERVSQVAARLDVLRPAPFVFTVAGTNGKGTTCRTLESILLAAGYRVGVYSSPHLVRYTERVRIQGGELVESEHTRSFAEIEAVRGEISLSYFEYGTLSALWLFKQAQLDVVILEVGLGGRLDATNMVDADVAVVTSIALDHTDWLGPDRESIGREKAGVFRSGKPAVVGEPDMPQSIADVAQEKGALLLRRGVDWNYDVNAQGWHFRDAQGELTDLPLPQVPQPNAATALAALRASKLTVSEQAIRDGIATAILPGRFQIVSESPRLILDVAHNPHAASYLASRLAALPKNGRVLAVIGMLHDKDIAGTLACLEPVVDSWYCAPLEGPRGATAEQLLEHLNSGRAWPDVAQAWQAAMADANACDTVLVCGSFHTVAHVMEAMEAGRTGGK</sequence>
<dbReference type="GO" id="GO:0005737">
    <property type="term" value="C:cytoplasm"/>
    <property type="evidence" value="ECO:0007669"/>
    <property type="project" value="TreeGrafter"/>
</dbReference>
<comment type="similarity">
    <text evidence="5 18">Belongs to the folylpolyglutamate synthase family.</text>
</comment>
<dbReference type="FunFam" id="3.40.1190.10:FF:000004">
    <property type="entry name" value="Dihydrofolate synthase/folylpolyglutamate synthase"/>
    <property type="match status" value="1"/>
</dbReference>
<keyword evidence="11 18" id="KW-0067">ATP-binding</keyword>
<feature type="domain" description="Mur ligase central" evidence="20">
    <location>
        <begin position="97"/>
        <end position="269"/>
    </location>
</feature>
<proteinExistence type="inferred from homology"/>
<evidence type="ECO:0000256" key="3">
    <source>
        <dbReference type="ARBA" id="ARBA00004799"/>
    </source>
</evidence>
<evidence type="ECO:0000256" key="5">
    <source>
        <dbReference type="ARBA" id="ARBA00008276"/>
    </source>
</evidence>
<dbReference type="GO" id="GO:0046656">
    <property type="term" value="P:folic acid biosynthetic process"/>
    <property type="evidence" value="ECO:0007669"/>
    <property type="project" value="UniProtKB-KW"/>
</dbReference>
<comment type="catalytic activity">
    <reaction evidence="17">
        <text>7,8-dihydropteroate + L-glutamate + ATP = 7,8-dihydrofolate + ADP + phosphate + H(+)</text>
        <dbReference type="Rhea" id="RHEA:23584"/>
        <dbReference type="ChEBI" id="CHEBI:15378"/>
        <dbReference type="ChEBI" id="CHEBI:17839"/>
        <dbReference type="ChEBI" id="CHEBI:29985"/>
        <dbReference type="ChEBI" id="CHEBI:30616"/>
        <dbReference type="ChEBI" id="CHEBI:43474"/>
        <dbReference type="ChEBI" id="CHEBI:57451"/>
        <dbReference type="ChEBI" id="CHEBI:456216"/>
        <dbReference type="EC" id="6.3.2.12"/>
    </reaction>
</comment>
<evidence type="ECO:0000259" key="20">
    <source>
        <dbReference type="Pfam" id="PF08245"/>
    </source>
</evidence>
<dbReference type="NCBIfam" id="NF008101">
    <property type="entry name" value="PRK10846.1"/>
    <property type="match status" value="1"/>
</dbReference>
<evidence type="ECO:0000256" key="9">
    <source>
        <dbReference type="ARBA" id="ARBA00022723"/>
    </source>
</evidence>
<organism evidence="21 22">
    <name type="scientific">Kosakonia oryzae</name>
    <dbReference type="NCBI Taxonomy" id="497725"/>
    <lineage>
        <taxon>Bacteria</taxon>
        <taxon>Pseudomonadati</taxon>
        <taxon>Pseudomonadota</taxon>
        <taxon>Gammaproteobacteria</taxon>
        <taxon>Enterobacterales</taxon>
        <taxon>Enterobacteriaceae</taxon>
        <taxon>Kosakonia</taxon>
    </lineage>
</organism>
<evidence type="ECO:0000256" key="10">
    <source>
        <dbReference type="ARBA" id="ARBA00022741"/>
    </source>
</evidence>
<gene>
    <name evidence="21" type="ORF">SAMN05216286_2384</name>
</gene>
<dbReference type="GO" id="GO:0004326">
    <property type="term" value="F:tetrahydrofolylpolyglutamate synthase activity"/>
    <property type="evidence" value="ECO:0007669"/>
    <property type="project" value="UniProtKB-EC"/>
</dbReference>
<comment type="pathway">
    <text evidence="4">Cofactor biosynthesis; tetrahydrofolylpolyglutamate biosynthesis.</text>
</comment>
<dbReference type="InterPro" id="IPR001645">
    <property type="entry name" value="Folylpolyglutamate_synth"/>
</dbReference>
<keyword evidence="9" id="KW-0479">Metal-binding</keyword>
<dbReference type="NCBIfam" id="TIGR01499">
    <property type="entry name" value="folC"/>
    <property type="match status" value="1"/>
</dbReference>
<dbReference type="PANTHER" id="PTHR11136:SF0">
    <property type="entry name" value="DIHYDROFOLATE SYNTHETASE-RELATED"/>
    <property type="match status" value="1"/>
</dbReference>
<comment type="catalytic activity">
    <reaction evidence="14">
        <text>(6S)-5,6,7,8-tetrahydrofolyl-(gamma-L-Glu)(n) + L-glutamate + ATP = (6S)-5,6,7,8-tetrahydrofolyl-(gamma-L-Glu)(n+1) + ADP + phosphate + H(+)</text>
        <dbReference type="Rhea" id="RHEA:10580"/>
        <dbReference type="Rhea" id="RHEA-COMP:14738"/>
        <dbReference type="Rhea" id="RHEA-COMP:14740"/>
        <dbReference type="ChEBI" id="CHEBI:15378"/>
        <dbReference type="ChEBI" id="CHEBI:29985"/>
        <dbReference type="ChEBI" id="CHEBI:30616"/>
        <dbReference type="ChEBI" id="CHEBI:43474"/>
        <dbReference type="ChEBI" id="CHEBI:141005"/>
        <dbReference type="ChEBI" id="CHEBI:456216"/>
        <dbReference type="EC" id="6.3.2.17"/>
    </reaction>
</comment>
<evidence type="ECO:0000256" key="17">
    <source>
        <dbReference type="ARBA" id="ARBA00049161"/>
    </source>
</evidence>
<dbReference type="AlphaFoldDB" id="A0AA94H3K1"/>
<evidence type="ECO:0000256" key="15">
    <source>
        <dbReference type="ARBA" id="ARBA00047808"/>
    </source>
</evidence>
<dbReference type="Gene3D" id="3.40.1190.10">
    <property type="entry name" value="Mur-like, catalytic domain"/>
    <property type="match status" value="1"/>
</dbReference>
<dbReference type="SUPFAM" id="SSF53623">
    <property type="entry name" value="MurD-like peptide ligases, catalytic domain"/>
    <property type="match status" value="1"/>
</dbReference>
<dbReference type="PANTHER" id="PTHR11136">
    <property type="entry name" value="FOLYLPOLYGLUTAMATE SYNTHASE-RELATED"/>
    <property type="match status" value="1"/>
</dbReference>
<comment type="catalytic activity">
    <reaction evidence="16">
        <text>(6R)-5,10-methylenetetrahydrofolyl-(gamma-L-Glu)(n) + L-glutamate + ATP = (6R)-5,10-methylenetetrahydrofolyl-(gamma-L-Glu)(n+1) + ADP + phosphate + H(+)</text>
        <dbReference type="Rhea" id="RHEA:51912"/>
        <dbReference type="Rhea" id="RHEA-COMP:13257"/>
        <dbReference type="Rhea" id="RHEA-COMP:13258"/>
        <dbReference type="ChEBI" id="CHEBI:15378"/>
        <dbReference type="ChEBI" id="CHEBI:29985"/>
        <dbReference type="ChEBI" id="CHEBI:30616"/>
        <dbReference type="ChEBI" id="CHEBI:43474"/>
        <dbReference type="ChEBI" id="CHEBI:136572"/>
        <dbReference type="ChEBI" id="CHEBI:456216"/>
        <dbReference type="EC" id="6.3.2.17"/>
    </reaction>
</comment>
<comment type="caution">
    <text evidence="21">The sequence shown here is derived from an EMBL/GenBank/DDBJ whole genome shotgun (WGS) entry which is preliminary data.</text>
</comment>
<dbReference type="Gene3D" id="3.90.190.20">
    <property type="entry name" value="Mur ligase, C-terminal domain"/>
    <property type="match status" value="1"/>
</dbReference>
<evidence type="ECO:0000256" key="2">
    <source>
        <dbReference type="ARBA" id="ARBA00002714"/>
    </source>
</evidence>
<dbReference type="InterPro" id="IPR036615">
    <property type="entry name" value="Mur_ligase_C_dom_sf"/>
</dbReference>
<dbReference type="EMBL" id="FOKO01000003">
    <property type="protein sequence ID" value="SFC46907.1"/>
    <property type="molecule type" value="Genomic_DNA"/>
</dbReference>
<comment type="pathway">
    <text evidence="3">Cofactor biosynthesis; tetrahydrofolate biosynthesis; 7,8-dihydrofolate from 2-amino-4-hydroxy-6-hydroxymethyl-7,8-dihydropteridine diphosphate and 4-aminobenzoate: step 2/2.</text>
</comment>
<evidence type="ECO:0000256" key="12">
    <source>
        <dbReference type="ARBA" id="ARBA00022842"/>
    </source>
</evidence>
<dbReference type="Proteomes" id="UP000182314">
    <property type="component" value="Unassembled WGS sequence"/>
</dbReference>
<dbReference type="PIRSF" id="PIRSF001563">
    <property type="entry name" value="Folylpolyglu_synth"/>
    <property type="match status" value="1"/>
</dbReference>
<name>A0AA94H3K1_9ENTR</name>
<keyword evidence="13" id="KW-0289">Folate biosynthesis</keyword>
<feature type="domain" description="Mur ligase C-terminal" evidence="19">
    <location>
        <begin position="331"/>
        <end position="447"/>
    </location>
</feature>
<evidence type="ECO:0000256" key="8">
    <source>
        <dbReference type="ARBA" id="ARBA00022598"/>
    </source>
</evidence>
<keyword evidence="10 18" id="KW-0547">Nucleotide-binding</keyword>
<evidence type="ECO:0000313" key="21">
    <source>
        <dbReference type="EMBL" id="SFC46907.1"/>
    </source>
</evidence>
<dbReference type="GO" id="GO:0005524">
    <property type="term" value="F:ATP binding"/>
    <property type="evidence" value="ECO:0007669"/>
    <property type="project" value="UniProtKB-KW"/>
</dbReference>
<evidence type="ECO:0000256" key="18">
    <source>
        <dbReference type="PIRNR" id="PIRNR001563"/>
    </source>
</evidence>
<keyword evidence="8 18" id="KW-0436">Ligase</keyword>
<evidence type="ECO:0000256" key="13">
    <source>
        <dbReference type="ARBA" id="ARBA00022909"/>
    </source>
</evidence>
<dbReference type="GO" id="GO:0046872">
    <property type="term" value="F:metal ion binding"/>
    <property type="evidence" value="ECO:0007669"/>
    <property type="project" value="UniProtKB-KW"/>
</dbReference>
<dbReference type="Pfam" id="PF02875">
    <property type="entry name" value="Mur_ligase_C"/>
    <property type="match status" value="1"/>
</dbReference>
<comment type="function">
    <text evidence="2 18">Functions in two distinct reactions of the de novo folate biosynthetic pathway. Catalyzes the addition of a glutamate residue to dihydropteroate (7,8-dihydropteroate or H2Pte) to form dihydrofolate (7,8-dihydrofolate monoglutamate or H2Pte-Glu). Also catalyzes successive additions of L-glutamate to tetrahydrofolate or 10-formyltetrahydrofolate or 5,10-methylenetetrahydrofolate, leading to folylpolyglutamate derivatives.</text>
</comment>
<reference evidence="21 22" key="1">
    <citation type="submission" date="2016-10" db="EMBL/GenBank/DDBJ databases">
        <authorList>
            <person name="Varghese N."/>
            <person name="Submissions S."/>
        </authorList>
    </citation>
    <scope>NUCLEOTIDE SEQUENCE [LARGE SCALE GENOMIC DNA]</scope>
    <source>
        <strain evidence="21 22">CGMCC 1.7012</strain>
    </source>
</reference>
<comment type="subunit">
    <text evidence="6">Monomer.</text>
</comment>
<dbReference type="GO" id="GO:0008841">
    <property type="term" value="F:dihydrofolate synthase activity"/>
    <property type="evidence" value="ECO:0007669"/>
    <property type="project" value="UniProtKB-EC"/>
</dbReference>
<evidence type="ECO:0000256" key="16">
    <source>
        <dbReference type="ARBA" id="ARBA00049035"/>
    </source>
</evidence>
<dbReference type="PROSITE" id="PS01012">
    <property type="entry name" value="FOLYLPOLYGLU_SYNT_2"/>
    <property type="match status" value="1"/>
</dbReference>
<dbReference type="SUPFAM" id="SSF53244">
    <property type="entry name" value="MurD-like peptide ligases, peptide-binding domain"/>
    <property type="match status" value="1"/>
</dbReference>
<dbReference type="InterPro" id="IPR036565">
    <property type="entry name" value="Mur-like_cat_sf"/>
</dbReference>
<evidence type="ECO:0000313" key="22">
    <source>
        <dbReference type="Proteomes" id="UP000182314"/>
    </source>
</evidence>
<accession>A0AA94H3K1</accession>
<evidence type="ECO:0000256" key="11">
    <source>
        <dbReference type="ARBA" id="ARBA00022840"/>
    </source>
</evidence>
<comment type="cofactor">
    <cofactor evidence="1">
        <name>Mg(2+)</name>
        <dbReference type="ChEBI" id="CHEBI:18420"/>
    </cofactor>
</comment>
<keyword evidence="12" id="KW-0460">Magnesium</keyword>
<dbReference type="Pfam" id="PF08245">
    <property type="entry name" value="Mur_ligase_M"/>
    <property type="match status" value="1"/>
</dbReference>
<evidence type="ECO:0000256" key="14">
    <source>
        <dbReference type="ARBA" id="ARBA00047493"/>
    </source>
</evidence>
<comment type="catalytic activity">
    <reaction evidence="15">
        <text>10-formyltetrahydrofolyl-(gamma-L-Glu)(n) + L-glutamate + ATP = 10-formyltetrahydrofolyl-(gamma-L-Glu)(n+1) + ADP + phosphate + H(+)</text>
        <dbReference type="Rhea" id="RHEA:51904"/>
        <dbReference type="Rhea" id="RHEA-COMP:13088"/>
        <dbReference type="Rhea" id="RHEA-COMP:14300"/>
        <dbReference type="ChEBI" id="CHEBI:15378"/>
        <dbReference type="ChEBI" id="CHEBI:29985"/>
        <dbReference type="ChEBI" id="CHEBI:30616"/>
        <dbReference type="ChEBI" id="CHEBI:43474"/>
        <dbReference type="ChEBI" id="CHEBI:134413"/>
        <dbReference type="ChEBI" id="CHEBI:456216"/>
        <dbReference type="EC" id="6.3.2.17"/>
    </reaction>
</comment>
<evidence type="ECO:0000256" key="7">
    <source>
        <dbReference type="ARBA" id="ARBA00019357"/>
    </source>
</evidence>
<dbReference type="FunFam" id="3.90.190.20:FF:000005">
    <property type="entry name" value="Dihydrofolate synthase/folylpolyglutamate synthase"/>
    <property type="match status" value="1"/>
</dbReference>
<dbReference type="InterPro" id="IPR004101">
    <property type="entry name" value="Mur_ligase_C"/>
</dbReference>